<evidence type="ECO:0000256" key="1">
    <source>
        <dbReference type="SAM" id="MobiDB-lite"/>
    </source>
</evidence>
<reference evidence="2 3" key="1">
    <citation type="journal article" date="2002" name="J. Bacteriol.">
        <title>Filamentous phage active on the gram-positive bacterium Propionibacterium freudenreichii.</title>
        <authorList>
            <person name="Chopin M.C."/>
            <person name="Rouault A."/>
            <person name="Ehrlich S.D."/>
            <person name="Gautier M."/>
        </authorList>
    </citation>
    <scope>NUCLEOTIDE SEQUENCE</scope>
</reference>
<organism evidence="2 3">
    <name type="scientific">Propionibacterium phage B5</name>
    <dbReference type="NCBI Taxonomy" id="189836"/>
    <lineage>
        <taxon>Viruses</taxon>
        <taxon>Monodnaviria</taxon>
        <taxon>Loebvirae</taxon>
        <taxon>Hofneiviricota</taxon>
        <taxon>Faserviricetes</taxon>
        <taxon>Tubulavirales</taxon>
        <taxon>Paulinoviridae</taxon>
        <taxon>Bifilivirus</taxon>
        <taxon>Bifilivirus B5</taxon>
    </lineage>
</organism>
<accession>Q8SCH6</accession>
<dbReference type="Proteomes" id="UP000001707">
    <property type="component" value="Segment"/>
</dbReference>
<dbReference type="RefSeq" id="NP_604430.1">
    <property type="nucleotide sequence ID" value="NC_003460.1"/>
</dbReference>
<protein>
    <submittedName>
        <fullName evidence="2">Orf10</fullName>
    </submittedName>
</protein>
<dbReference type="EMBL" id="AF428260">
    <property type="protein sequence ID" value="AAL91703.1"/>
    <property type="molecule type" value="Genomic_DNA"/>
</dbReference>
<proteinExistence type="predicted"/>
<evidence type="ECO:0000313" key="2">
    <source>
        <dbReference type="EMBL" id="AAL91703.1"/>
    </source>
</evidence>
<dbReference type="KEGG" id="vg:935256"/>
<sequence length="101" mass="11111">MQALCREHFQLLPCRDRGQVAVRAAPAGSVDCCEYLKTEPGRPGRGLRSPDATRWGVTSTPAGVRGRPAARRVSLRRLEASYPGSFTRGAGVWLNLCQRWS</sequence>
<feature type="region of interest" description="Disordered" evidence="1">
    <location>
        <begin position="41"/>
        <end position="68"/>
    </location>
</feature>
<name>Q8SCH6_9VIRU</name>
<dbReference type="GeneID" id="935256"/>
<evidence type="ECO:0000313" key="3">
    <source>
        <dbReference type="Proteomes" id="UP000001707"/>
    </source>
</evidence>
<keyword evidence="3" id="KW-1185">Reference proteome</keyword>